<dbReference type="Pfam" id="PF04796">
    <property type="entry name" value="RepA_C"/>
    <property type="match status" value="1"/>
</dbReference>
<dbReference type="InterPro" id="IPR006881">
    <property type="entry name" value="RepA_C"/>
</dbReference>
<proteinExistence type="predicted"/>
<gene>
    <name evidence="1" type="ORF">LEM8419_03477</name>
</gene>
<dbReference type="RefSeq" id="WP_238752433.1">
    <property type="nucleotide sequence ID" value="NZ_CAKLPZ010000006.1"/>
</dbReference>
<accession>A0ABM9B5W5</accession>
<sequence length="307" mass="35224">MASSLKFGGESSAVVDRYQAQMRAGQDKHGEYDITYAHASMCQVYLPYQNLDCNLYEVSQGNLTMRVQGASYFEDGDRNKPVNRGVPYGTRARLLLYLINEQAILNQSPSFHLANSFSDLCRKLHIPASGRSMGEIKIQLERLCTSSFSLEWKNTQTKGMYNFFIVKSIVTNGRSKNMDYSDVVKGKKGFHVTLSEEYWESVKRQGVPLDRRTITALQNNSMCLDIYNWLTHRLYRIPKGSNQFITWKAIKDQFGHGYAKMDSFKRDFRKNLKNVTLQYRAAKISEVHNKGFQLYPSAPPIGELMPF</sequence>
<comment type="caution">
    <text evidence="1">The sequence shown here is derived from an EMBL/GenBank/DDBJ whole genome shotgun (WGS) entry which is preliminary data.</text>
</comment>
<dbReference type="Proteomes" id="UP000837803">
    <property type="component" value="Unassembled WGS sequence"/>
</dbReference>
<keyword evidence="2" id="KW-1185">Reference proteome</keyword>
<organism evidence="1 2">
    <name type="scientific">Neolewinella maritima</name>
    <dbReference type="NCBI Taxonomy" id="1383882"/>
    <lineage>
        <taxon>Bacteria</taxon>
        <taxon>Pseudomonadati</taxon>
        <taxon>Bacteroidota</taxon>
        <taxon>Saprospiria</taxon>
        <taxon>Saprospirales</taxon>
        <taxon>Lewinellaceae</taxon>
        <taxon>Neolewinella</taxon>
    </lineage>
</organism>
<evidence type="ECO:0000313" key="1">
    <source>
        <dbReference type="EMBL" id="CAH1002605.1"/>
    </source>
</evidence>
<evidence type="ECO:0000313" key="2">
    <source>
        <dbReference type="Proteomes" id="UP000837803"/>
    </source>
</evidence>
<dbReference type="EMBL" id="CAKLPZ010000006">
    <property type="protein sequence ID" value="CAH1002605.1"/>
    <property type="molecule type" value="Genomic_DNA"/>
</dbReference>
<name>A0ABM9B5W5_9BACT</name>
<reference evidence="1" key="1">
    <citation type="submission" date="2021-12" db="EMBL/GenBank/DDBJ databases">
        <authorList>
            <person name="Rodrigo-Torres L."/>
            <person name="Arahal R. D."/>
            <person name="Lucena T."/>
        </authorList>
    </citation>
    <scope>NUCLEOTIDE SEQUENCE</scope>
    <source>
        <strain evidence="1">CECT 8419</strain>
    </source>
</reference>
<protein>
    <submittedName>
        <fullName evidence="1">Uncharacterized protein</fullName>
    </submittedName>
</protein>